<dbReference type="InterPro" id="IPR013325">
    <property type="entry name" value="RNA_pol_sigma_r2"/>
</dbReference>
<evidence type="ECO:0000256" key="1">
    <source>
        <dbReference type="ARBA" id="ARBA00010641"/>
    </source>
</evidence>
<keyword evidence="2" id="KW-0805">Transcription regulation</keyword>
<dbReference type="OrthoDB" id="9780299at2"/>
<dbReference type="EMBL" id="FNVO01000002">
    <property type="protein sequence ID" value="SEF87236.1"/>
    <property type="molecule type" value="Genomic_DNA"/>
</dbReference>
<dbReference type="RefSeq" id="WP_103936604.1">
    <property type="nucleotide sequence ID" value="NZ_FNVO01000002.1"/>
</dbReference>
<comment type="similarity">
    <text evidence="1">Belongs to the sigma-70 factor family. ECF subfamily.</text>
</comment>
<gene>
    <name evidence="8" type="ORF">SAMN04489712_102341</name>
</gene>
<keyword evidence="9" id="KW-1185">Reference proteome</keyword>
<dbReference type="GO" id="GO:0016987">
    <property type="term" value="F:sigma factor activity"/>
    <property type="evidence" value="ECO:0007669"/>
    <property type="project" value="UniProtKB-KW"/>
</dbReference>
<accession>A0A1H5VJN3</accession>
<dbReference type="Gene3D" id="1.10.1740.10">
    <property type="match status" value="1"/>
</dbReference>
<dbReference type="GO" id="GO:0006352">
    <property type="term" value="P:DNA-templated transcription initiation"/>
    <property type="evidence" value="ECO:0007669"/>
    <property type="project" value="InterPro"/>
</dbReference>
<proteinExistence type="inferred from homology"/>
<reference evidence="9" key="1">
    <citation type="submission" date="2016-10" db="EMBL/GenBank/DDBJ databases">
        <authorList>
            <person name="Varghese N."/>
            <person name="Submissions S."/>
        </authorList>
    </citation>
    <scope>NUCLEOTIDE SEQUENCE [LARGE SCALE GENOMIC DNA]</scope>
    <source>
        <strain evidence="9">DSM 43163</strain>
    </source>
</reference>
<evidence type="ECO:0000313" key="8">
    <source>
        <dbReference type="EMBL" id="SEF87236.1"/>
    </source>
</evidence>
<dbReference type="InterPro" id="IPR046531">
    <property type="entry name" value="DUF6596"/>
</dbReference>
<dbReference type="Pfam" id="PF04542">
    <property type="entry name" value="Sigma70_r2"/>
    <property type="match status" value="1"/>
</dbReference>
<evidence type="ECO:0000256" key="3">
    <source>
        <dbReference type="ARBA" id="ARBA00023082"/>
    </source>
</evidence>
<feature type="domain" description="DUF6596" evidence="7">
    <location>
        <begin position="186"/>
        <end position="286"/>
    </location>
</feature>
<dbReference type="GO" id="GO:0003677">
    <property type="term" value="F:DNA binding"/>
    <property type="evidence" value="ECO:0007669"/>
    <property type="project" value="InterPro"/>
</dbReference>
<dbReference type="InterPro" id="IPR007627">
    <property type="entry name" value="RNA_pol_sigma70_r2"/>
</dbReference>
<dbReference type="Pfam" id="PF20239">
    <property type="entry name" value="DUF6596"/>
    <property type="match status" value="1"/>
</dbReference>
<dbReference type="PANTHER" id="PTHR47756:SF2">
    <property type="entry name" value="BLL6612 PROTEIN"/>
    <property type="match status" value="1"/>
</dbReference>
<evidence type="ECO:0000259" key="5">
    <source>
        <dbReference type="Pfam" id="PF04542"/>
    </source>
</evidence>
<evidence type="ECO:0000259" key="6">
    <source>
        <dbReference type="Pfam" id="PF08281"/>
    </source>
</evidence>
<evidence type="ECO:0000259" key="7">
    <source>
        <dbReference type="Pfam" id="PF20239"/>
    </source>
</evidence>
<dbReference type="PANTHER" id="PTHR47756">
    <property type="entry name" value="BLL6612 PROTEIN-RELATED"/>
    <property type="match status" value="1"/>
</dbReference>
<dbReference type="InterPro" id="IPR013324">
    <property type="entry name" value="RNA_pol_sigma_r3/r4-like"/>
</dbReference>
<dbReference type="Gene3D" id="1.10.10.10">
    <property type="entry name" value="Winged helix-like DNA-binding domain superfamily/Winged helix DNA-binding domain"/>
    <property type="match status" value="1"/>
</dbReference>
<protein>
    <submittedName>
        <fullName evidence="8">RNA polymerase sigma-70 factor, ECF subfamily</fullName>
    </submittedName>
</protein>
<dbReference type="AlphaFoldDB" id="A0A1H5VJN3"/>
<keyword evidence="4" id="KW-0804">Transcription</keyword>
<sequence length="420" mass="45385">MDGRVAETMTSVEAMFREERGRLLASLVRRFGDLDLAEEVASEAIEAALVHWPVDGVPASPGAWLLTTARRKAVDRLRRDRTYAARLAVLQVEVDRAGPAPPADADGDLPDERLQLFFTCAHPALPAEDRAALTLRCLAGLTTAEVARAFLVPSATMAQRIVRAKRKIRQARIPFRVPGADELPQRLPGVLQVLYSIFTEGYAASSGPDLQRPGLAEEAARLARILRRLLPAEREVAGLLGLMLLVHARRDARTGPDGGLVLLEDQDRGRWDRAMIEEGRGLVLAALTGGPPGPYGVQAAIAALHDEAADVATTDWPQIVALYDVLLALTPSPVVALNRAAAVAMRDGPEAGLALLDELAGEPRLRGHHPYPAARADLLHRLGRFHEAAAAYREALDLAGTEPERAHLRRRLNAIEEAGA</sequence>
<evidence type="ECO:0000256" key="2">
    <source>
        <dbReference type="ARBA" id="ARBA00023015"/>
    </source>
</evidence>
<feature type="domain" description="RNA polymerase sigma factor 70 region 4 type 2" evidence="6">
    <location>
        <begin position="120"/>
        <end position="168"/>
    </location>
</feature>
<keyword evidence="3" id="KW-0731">Sigma factor</keyword>
<name>A0A1H5VJN3_9ACTN</name>
<dbReference type="SUPFAM" id="SSF88946">
    <property type="entry name" value="Sigma2 domain of RNA polymerase sigma factors"/>
    <property type="match status" value="1"/>
</dbReference>
<organism evidence="8 9">
    <name type="scientific">Thermomonospora echinospora</name>
    <dbReference type="NCBI Taxonomy" id="1992"/>
    <lineage>
        <taxon>Bacteria</taxon>
        <taxon>Bacillati</taxon>
        <taxon>Actinomycetota</taxon>
        <taxon>Actinomycetes</taxon>
        <taxon>Streptosporangiales</taxon>
        <taxon>Thermomonosporaceae</taxon>
        <taxon>Thermomonospora</taxon>
    </lineage>
</organism>
<feature type="domain" description="RNA polymerase sigma-70 region 2" evidence="5">
    <location>
        <begin position="16"/>
        <end position="81"/>
    </location>
</feature>
<dbReference type="InterPro" id="IPR036388">
    <property type="entry name" value="WH-like_DNA-bd_sf"/>
</dbReference>
<evidence type="ECO:0000313" key="9">
    <source>
        <dbReference type="Proteomes" id="UP000236723"/>
    </source>
</evidence>
<dbReference type="Pfam" id="PF08281">
    <property type="entry name" value="Sigma70_r4_2"/>
    <property type="match status" value="1"/>
</dbReference>
<dbReference type="Proteomes" id="UP000236723">
    <property type="component" value="Unassembled WGS sequence"/>
</dbReference>
<dbReference type="SUPFAM" id="SSF88659">
    <property type="entry name" value="Sigma3 and sigma4 domains of RNA polymerase sigma factors"/>
    <property type="match status" value="1"/>
</dbReference>
<evidence type="ECO:0000256" key="4">
    <source>
        <dbReference type="ARBA" id="ARBA00023163"/>
    </source>
</evidence>
<dbReference type="InterPro" id="IPR013249">
    <property type="entry name" value="RNA_pol_sigma70_r4_t2"/>
</dbReference>